<reference evidence="1" key="1">
    <citation type="submission" date="2019-08" db="EMBL/GenBank/DDBJ databases">
        <authorList>
            <person name="Kucharzyk K."/>
            <person name="Murdoch R.W."/>
            <person name="Higgins S."/>
            <person name="Loffler F."/>
        </authorList>
    </citation>
    <scope>NUCLEOTIDE SEQUENCE</scope>
</reference>
<protein>
    <submittedName>
        <fullName evidence="1">Uncharacterized protein</fullName>
    </submittedName>
</protein>
<accession>A0A645E110</accession>
<gene>
    <name evidence="1" type="ORF">SDC9_142511</name>
</gene>
<name>A0A645E110_9ZZZZ</name>
<proteinExistence type="predicted"/>
<dbReference type="AlphaFoldDB" id="A0A645E110"/>
<dbReference type="EMBL" id="VSSQ01041869">
    <property type="protein sequence ID" value="MPM95357.1"/>
    <property type="molecule type" value="Genomic_DNA"/>
</dbReference>
<evidence type="ECO:0000313" key="1">
    <source>
        <dbReference type="EMBL" id="MPM95357.1"/>
    </source>
</evidence>
<comment type="caution">
    <text evidence="1">The sequence shown here is derived from an EMBL/GenBank/DDBJ whole genome shotgun (WGS) entry which is preliminary data.</text>
</comment>
<organism evidence="1">
    <name type="scientific">bioreactor metagenome</name>
    <dbReference type="NCBI Taxonomy" id="1076179"/>
    <lineage>
        <taxon>unclassified sequences</taxon>
        <taxon>metagenomes</taxon>
        <taxon>ecological metagenomes</taxon>
    </lineage>
</organism>
<sequence length="133" mass="15396">MSCEHPHLGALAHQHVAETQRKLALGRVLVVHELRIEQVHRQRDAPRLHREAAVEAGPFDVLLYVTRIRRADIYDRSERTGRLFLIGLHRPECLIGCRVRISGSVQILLIHGILLHSDCRVFPYRTFHTPHRI</sequence>